<dbReference type="AlphaFoldDB" id="A0A9K3D579"/>
<protein>
    <submittedName>
        <fullName evidence="1">Uncharacterized protein</fullName>
    </submittedName>
</protein>
<feature type="non-terminal residue" evidence="1">
    <location>
        <position position="1"/>
    </location>
</feature>
<name>A0A9K3D579_9EUKA</name>
<dbReference type="EMBL" id="BDIP01004686">
    <property type="protein sequence ID" value="GIQ89101.1"/>
    <property type="molecule type" value="Genomic_DNA"/>
</dbReference>
<reference evidence="1 2" key="1">
    <citation type="journal article" date="2018" name="PLoS ONE">
        <title>The draft genome of Kipferlia bialata reveals reductive genome evolution in fornicate parasites.</title>
        <authorList>
            <person name="Tanifuji G."/>
            <person name="Takabayashi S."/>
            <person name="Kume K."/>
            <person name="Takagi M."/>
            <person name="Nakayama T."/>
            <person name="Kamikawa R."/>
            <person name="Inagaki Y."/>
            <person name="Hashimoto T."/>
        </authorList>
    </citation>
    <scope>NUCLEOTIDE SEQUENCE [LARGE SCALE GENOMIC DNA]</scope>
    <source>
        <strain evidence="1">NY0173</strain>
    </source>
</reference>
<evidence type="ECO:0000313" key="1">
    <source>
        <dbReference type="EMBL" id="GIQ89101.1"/>
    </source>
</evidence>
<evidence type="ECO:0000313" key="2">
    <source>
        <dbReference type="Proteomes" id="UP000265618"/>
    </source>
</evidence>
<keyword evidence="2" id="KW-1185">Reference proteome</keyword>
<proteinExistence type="predicted"/>
<sequence>TRVSYDIVGLAPARARILESLSPVGEVSVCFTCYQILRDWYPNIQFGAVVTKDTSHSQAVDSYLDTAQHALDSAYDRVTDSERQRERDAYRSAREGLDRVKGLDGLGRDTGYRPFSRHMPNPMHMHIHMHFADSAGTSAADTSVAAYGGVVYLS</sequence>
<comment type="caution">
    <text evidence="1">The sequence shown here is derived from an EMBL/GenBank/DDBJ whole genome shotgun (WGS) entry which is preliminary data.</text>
</comment>
<accession>A0A9K3D579</accession>
<gene>
    <name evidence="1" type="ORF">KIPB_011493</name>
</gene>
<organism evidence="1 2">
    <name type="scientific">Kipferlia bialata</name>
    <dbReference type="NCBI Taxonomy" id="797122"/>
    <lineage>
        <taxon>Eukaryota</taxon>
        <taxon>Metamonada</taxon>
        <taxon>Carpediemonas-like organisms</taxon>
        <taxon>Kipferlia</taxon>
    </lineage>
</organism>
<dbReference type="Proteomes" id="UP000265618">
    <property type="component" value="Unassembled WGS sequence"/>
</dbReference>